<proteinExistence type="predicted"/>
<protein>
    <submittedName>
        <fullName evidence="1">Uncharacterized protein</fullName>
    </submittedName>
</protein>
<accession>A0A8T1GYP2</accession>
<dbReference type="AlphaFoldDB" id="A0A8T1GYP2"/>
<sequence length="60" mass="7170">MDMSKHKEIKYESSDKAIKNKIEHFTFHGLEELSDACEITMKKRRLKNKNPIHLSIDIWL</sequence>
<reference evidence="1" key="1">
    <citation type="submission" date="2018-05" db="EMBL/GenBank/DDBJ databases">
        <title>Effector identification in a new, highly contiguous assembly of the strawberry crown rot pathogen Phytophthora cactorum.</title>
        <authorList>
            <person name="Armitage A.D."/>
            <person name="Nellist C.F."/>
            <person name="Bates H."/>
            <person name="Vickerstaff R.J."/>
            <person name="Harrison R.J."/>
        </authorList>
    </citation>
    <scope>NUCLEOTIDE SEQUENCE</scope>
    <source>
        <strain evidence="1">P421</strain>
    </source>
</reference>
<evidence type="ECO:0000313" key="1">
    <source>
        <dbReference type="EMBL" id="KAG3196138.1"/>
    </source>
</evidence>
<gene>
    <name evidence="1" type="ORF">PC129_g24741</name>
</gene>
<dbReference type="EMBL" id="RCMV01004139">
    <property type="protein sequence ID" value="KAG3196138.1"/>
    <property type="molecule type" value="Genomic_DNA"/>
</dbReference>
<organism evidence="1 2">
    <name type="scientific">Phytophthora cactorum</name>
    <dbReference type="NCBI Taxonomy" id="29920"/>
    <lineage>
        <taxon>Eukaryota</taxon>
        <taxon>Sar</taxon>
        <taxon>Stramenopiles</taxon>
        <taxon>Oomycota</taxon>
        <taxon>Peronosporomycetes</taxon>
        <taxon>Peronosporales</taxon>
        <taxon>Peronosporaceae</taxon>
        <taxon>Phytophthora</taxon>
    </lineage>
</organism>
<evidence type="ECO:0000313" key="2">
    <source>
        <dbReference type="Proteomes" id="UP000760860"/>
    </source>
</evidence>
<dbReference type="Proteomes" id="UP000760860">
    <property type="component" value="Unassembled WGS sequence"/>
</dbReference>
<name>A0A8T1GYP2_9STRA</name>
<comment type="caution">
    <text evidence="1">The sequence shown here is derived from an EMBL/GenBank/DDBJ whole genome shotgun (WGS) entry which is preliminary data.</text>
</comment>